<evidence type="ECO:0000313" key="2">
    <source>
        <dbReference type="Proteomes" id="UP000701801"/>
    </source>
</evidence>
<proteinExistence type="predicted"/>
<protein>
    <submittedName>
        <fullName evidence="1">Uncharacterized protein</fullName>
    </submittedName>
</protein>
<dbReference type="EMBL" id="CAJVRM010000487">
    <property type="protein sequence ID" value="CAG8981537.1"/>
    <property type="molecule type" value="Genomic_DNA"/>
</dbReference>
<dbReference type="Proteomes" id="UP000701801">
    <property type="component" value="Unassembled WGS sequence"/>
</dbReference>
<gene>
    <name evidence="1" type="ORF">HYALB_00013164</name>
</gene>
<evidence type="ECO:0000313" key="1">
    <source>
        <dbReference type="EMBL" id="CAG8981537.1"/>
    </source>
</evidence>
<sequence length="128" mass="14557">MEDARITHLSYEQSPRTKRRSPKQLDVLHFFLTQALGVVLEDTAPLLLWKLMGKRTNDEKQQDEPPWPMSRLLGYLWVAAFMSWSGPVWLYPQAASTAPLGQSSSFLPYSIIKACKSGDIRAGWVVFC</sequence>
<accession>A0A9N9LXH7</accession>
<name>A0A9N9LXH7_9HELO</name>
<organism evidence="1 2">
    <name type="scientific">Hymenoscyphus albidus</name>
    <dbReference type="NCBI Taxonomy" id="595503"/>
    <lineage>
        <taxon>Eukaryota</taxon>
        <taxon>Fungi</taxon>
        <taxon>Dikarya</taxon>
        <taxon>Ascomycota</taxon>
        <taxon>Pezizomycotina</taxon>
        <taxon>Leotiomycetes</taxon>
        <taxon>Helotiales</taxon>
        <taxon>Helotiaceae</taxon>
        <taxon>Hymenoscyphus</taxon>
    </lineage>
</organism>
<dbReference type="OrthoDB" id="3547030at2759"/>
<keyword evidence="2" id="KW-1185">Reference proteome</keyword>
<comment type="caution">
    <text evidence="1">The sequence shown here is derived from an EMBL/GenBank/DDBJ whole genome shotgun (WGS) entry which is preliminary data.</text>
</comment>
<reference evidence="1" key="1">
    <citation type="submission" date="2021-07" db="EMBL/GenBank/DDBJ databases">
        <authorList>
            <person name="Durling M."/>
        </authorList>
    </citation>
    <scope>NUCLEOTIDE SEQUENCE</scope>
</reference>
<dbReference type="AlphaFoldDB" id="A0A9N9LXH7"/>